<evidence type="ECO:0000313" key="5">
    <source>
        <dbReference type="EMBL" id="RLN40883.1"/>
    </source>
</evidence>
<dbReference type="GO" id="GO:0030247">
    <property type="term" value="F:polysaccharide binding"/>
    <property type="evidence" value="ECO:0007669"/>
    <property type="project" value="InterPro"/>
</dbReference>
<dbReference type="Proteomes" id="UP000275267">
    <property type="component" value="Unassembled WGS sequence"/>
</dbReference>
<proteinExistence type="predicted"/>
<organism evidence="5 6">
    <name type="scientific">Panicum miliaceum</name>
    <name type="common">Proso millet</name>
    <name type="synonym">Broomcorn millet</name>
    <dbReference type="NCBI Taxonomy" id="4540"/>
    <lineage>
        <taxon>Eukaryota</taxon>
        <taxon>Viridiplantae</taxon>
        <taxon>Streptophyta</taxon>
        <taxon>Embryophyta</taxon>
        <taxon>Tracheophyta</taxon>
        <taxon>Spermatophyta</taxon>
        <taxon>Magnoliopsida</taxon>
        <taxon>Liliopsida</taxon>
        <taxon>Poales</taxon>
        <taxon>Poaceae</taxon>
        <taxon>PACMAD clade</taxon>
        <taxon>Panicoideae</taxon>
        <taxon>Panicodae</taxon>
        <taxon>Paniceae</taxon>
        <taxon>Panicinae</taxon>
        <taxon>Panicum</taxon>
        <taxon>Panicum sect. Panicum</taxon>
    </lineage>
</organism>
<evidence type="ECO:0000256" key="3">
    <source>
        <dbReference type="SAM" id="SignalP"/>
    </source>
</evidence>
<keyword evidence="6" id="KW-1185">Reference proteome</keyword>
<gene>
    <name evidence="5" type="ORF">C2845_PM01G34400</name>
</gene>
<dbReference type="STRING" id="4540.A0A3L6TKR6"/>
<dbReference type="Pfam" id="PF13947">
    <property type="entry name" value="GUB_WAK_bind"/>
    <property type="match status" value="1"/>
</dbReference>
<dbReference type="GO" id="GO:0016020">
    <property type="term" value="C:membrane"/>
    <property type="evidence" value="ECO:0007669"/>
    <property type="project" value="UniProtKB-SubCell"/>
</dbReference>
<dbReference type="InterPro" id="IPR025287">
    <property type="entry name" value="WAK_GUB"/>
</dbReference>
<feature type="signal peptide" evidence="3">
    <location>
        <begin position="1"/>
        <end position="18"/>
    </location>
</feature>
<accession>A0A3L6TKR6</accession>
<evidence type="ECO:0000259" key="4">
    <source>
        <dbReference type="Pfam" id="PF13947"/>
    </source>
</evidence>
<comment type="subcellular location">
    <subcellularLocation>
        <location evidence="1">Membrane</location>
        <topology evidence="1">Single-pass membrane protein</topology>
    </subcellularLocation>
</comment>
<dbReference type="AlphaFoldDB" id="A0A3L6TKR6"/>
<comment type="caution">
    <text evidence="5">The sequence shown here is derived from an EMBL/GenBank/DDBJ whole genome shotgun (WGS) entry which is preliminary data.</text>
</comment>
<reference evidence="6" key="1">
    <citation type="journal article" date="2019" name="Nat. Commun.">
        <title>The genome of broomcorn millet.</title>
        <authorList>
            <person name="Zou C."/>
            <person name="Miki D."/>
            <person name="Li D."/>
            <person name="Tang Q."/>
            <person name="Xiao L."/>
            <person name="Rajput S."/>
            <person name="Deng P."/>
            <person name="Jia W."/>
            <person name="Huang R."/>
            <person name="Zhang M."/>
            <person name="Sun Y."/>
            <person name="Hu J."/>
            <person name="Fu X."/>
            <person name="Schnable P.S."/>
            <person name="Li F."/>
            <person name="Zhang H."/>
            <person name="Feng B."/>
            <person name="Zhu X."/>
            <person name="Liu R."/>
            <person name="Schnable J.C."/>
            <person name="Zhu J.-K."/>
            <person name="Zhang H."/>
        </authorList>
    </citation>
    <scope>NUCLEOTIDE SEQUENCE [LARGE SCALE GENOMIC DNA]</scope>
</reference>
<evidence type="ECO:0000313" key="6">
    <source>
        <dbReference type="Proteomes" id="UP000275267"/>
    </source>
</evidence>
<evidence type="ECO:0000256" key="1">
    <source>
        <dbReference type="ARBA" id="ARBA00004167"/>
    </source>
</evidence>
<dbReference type="EMBL" id="PQIB02000001">
    <property type="protein sequence ID" value="RLN40883.1"/>
    <property type="molecule type" value="Genomic_DNA"/>
</dbReference>
<feature type="domain" description="Wall-associated receptor kinase galacturonan-binding" evidence="4">
    <location>
        <begin position="44"/>
        <end position="108"/>
    </location>
</feature>
<keyword evidence="2 3" id="KW-0732">Signal</keyword>
<name>A0A3L6TKR6_PANMI</name>
<protein>
    <recommendedName>
        <fullName evidence="4">Wall-associated receptor kinase galacturonan-binding domain-containing protein</fullName>
    </recommendedName>
</protein>
<feature type="chain" id="PRO_5018086123" description="Wall-associated receptor kinase galacturonan-binding domain-containing protein" evidence="3">
    <location>
        <begin position="19"/>
        <end position="345"/>
    </location>
</feature>
<evidence type="ECO:0000256" key="2">
    <source>
        <dbReference type="ARBA" id="ARBA00022729"/>
    </source>
</evidence>
<dbReference type="PANTHER" id="PTHR33491">
    <property type="entry name" value="OSJNBA0016N04.9 PROTEIN"/>
    <property type="match status" value="1"/>
</dbReference>
<sequence>MAAAVLLAAAVAVAMAAAASTQRAAAADAPLPLVAPAPVGLPNCTTTCGDVPVPYPFGLGPPRCSWPGFNLTCDAAASRPGAPPQLLLGDGTLEVVGVSLRNTTVPVVRRGDVANITSGRNVTFGRSFTGYSGFTLSDRNELVLSGCNVMAMLVGDLDEYSNIISGCASFCSSSDTSRGEIRQPAGKYCSGLGCCQAPVTMNYSRPEGVQVSWLRGGDDRQQDLLRLEPFVVVAEKGWFDQRPVADQLVGPPGGSQRPDAAAIEVESGFPTGTGPGRQVGSPPIGFKLPASGWRGATWSTTFAEAGPALEAMCQHQAEFYPSGHPLSDGQANLRGMSIGYPTPVT</sequence>